<dbReference type="InParanoid" id="Q0TW21"/>
<dbReference type="GeneID" id="5983393"/>
<dbReference type="AlphaFoldDB" id="Q0TW21"/>
<sequence length="240" mass="26268">MRDRVFQASSTRFLGVFQAFSRRLSGVWAFSRRLPGVFHDASRPLLHFFSQQPCWASNTGKQRTATEKRRRAGFLGRYDSVGIDCYRNGDGALVAPPPPRPLLQLSPASPPSIIASGKIELESRGHQCRAASIAQAHKQQPSCTRPTLSPQVEPMIRQPTPGEGGTLPKSVDSQLQQCSGGCFVMANHNVLEVRERLEGHVFPLFSRAPRSQSSVAAPPRPASDFETHVVCIIAMGLLAN</sequence>
<accession>Q0TW21</accession>
<feature type="compositionally biased region" description="Polar residues" evidence="1">
    <location>
        <begin position="137"/>
        <end position="150"/>
    </location>
</feature>
<evidence type="ECO:0000313" key="2">
    <source>
        <dbReference type="EMBL" id="EAT76325.1"/>
    </source>
</evidence>
<evidence type="ECO:0000313" key="3">
    <source>
        <dbReference type="Proteomes" id="UP000001055"/>
    </source>
</evidence>
<evidence type="ECO:0000256" key="1">
    <source>
        <dbReference type="SAM" id="MobiDB-lite"/>
    </source>
</evidence>
<proteinExistence type="predicted"/>
<protein>
    <submittedName>
        <fullName evidence="2">Uncharacterized protein</fullName>
    </submittedName>
</protein>
<dbReference type="RefSeq" id="XP_001806462.1">
    <property type="nucleotide sequence ID" value="XM_001806410.1"/>
</dbReference>
<organism evidence="2 3">
    <name type="scientific">Phaeosphaeria nodorum (strain SN15 / ATCC MYA-4574 / FGSC 10173)</name>
    <name type="common">Glume blotch fungus</name>
    <name type="synonym">Parastagonospora nodorum</name>
    <dbReference type="NCBI Taxonomy" id="321614"/>
    <lineage>
        <taxon>Eukaryota</taxon>
        <taxon>Fungi</taxon>
        <taxon>Dikarya</taxon>
        <taxon>Ascomycota</taxon>
        <taxon>Pezizomycotina</taxon>
        <taxon>Dothideomycetes</taxon>
        <taxon>Pleosporomycetidae</taxon>
        <taxon>Pleosporales</taxon>
        <taxon>Pleosporineae</taxon>
        <taxon>Phaeosphaeriaceae</taxon>
        <taxon>Parastagonospora</taxon>
    </lineage>
</organism>
<dbReference type="KEGG" id="pno:SNOG_16339"/>
<dbReference type="HOGENOM" id="CLU_1156761_0_0_1"/>
<dbReference type="Proteomes" id="UP000001055">
    <property type="component" value="Unassembled WGS sequence"/>
</dbReference>
<name>Q0TW21_PHANO</name>
<dbReference type="EMBL" id="CH445369">
    <property type="protein sequence ID" value="EAT76325.1"/>
    <property type="molecule type" value="Genomic_DNA"/>
</dbReference>
<reference evidence="3" key="1">
    <citation type="journal article" date="2007" name="Plant Cell">
        <title>Dothideomycete-plant interactions illuminated by genome sequencing and EST analysis of the wheat pathogen Stagonospora nodorum.</title>
        <authorList>
            <person name="Hane J.K."/>
            <person name="Lowe R.G."/>
            <person name="Solomon P.S."/>
            <person name="Tan K.C."/>
            <person name="Schoch C.L."/>
            <person name="Spatafora J.W."/>
            <person name="Crous P.W."/>
            <person name="Kodira C."/>
            <person name="Birren B.W."/>
            <person name="Galagan J.E."/>
            <person name="Torriani S.F."/>
            <person name="McDonald B.A."/>
            <person name="Oliver R.P."/>
        </authorList>
    </citation>
    <scope>NUCLEOTIDE SEQUENCE [LARGE SCALE GENOMIC DNA]</scope>
    <source>
        <strain evidence="3">SN15 / ATCC MYA-4574 / FGSC 10173</strain>
    </source>
</reference>
<feature type="region of interest" description="Disordered" evidence="1">
    <location>
        <begin position="135"/>
        <end position="171"/>
    </location>
</feature>
<gene>
    <name evidence="2" type="ORF">SNOG_16339</name>
</gene>